<dbReference type="InterPro" id="IPR013783">
    <property type="entry name" value="Ig-like_fold"/>
</dbReference>
<dbReference type="EMBL" id="JAVDXU010000005">
    <property type="protein sequence ID" value="MDR7272728.1"/>
    <property type="molecule type" value="Genomic_DNA"/>
</dbReference>
<evidence type="ECO:0000313" key="4">
    <source>
        <dbReference type="Proteomes" id="UP001180453"/>
    </source>
</evidence>
<sequence>MTLARHLPPALLTLLLAACGGGNGNDPQATPQAQAEGGDLTKTAAARPRAKDPDHHEFSATLSAPFAVTAASGERVFTVQMDHPGSADGQVFAWILSLVDERGQVLQRWSGESRYAGAPVTASVRWAGRGTGGTALADGLYQLKLEAASLDAGTALSQGATTGRAERLLAAAAALDHAEQRWPIALGQPAAVALPPFKAMPTAADRGMARTQSAPAINSLPYTVYFANLHSQTNDSDGGGAIGSCSSSQPAQTGAYGPADAFAYGKTAGLDILMSSEHNHYFDGSSSTNAGGSAATAKSRYQAGLSAATAATTSNYLALYGMEWGVISNGGHMNIFNSTELFAWEYNSSNQLFGDRFTAKSDYAALYATMRSLGLVGQFNHPDTTGQFLVGGTDLGYSADGDEVMVLTEILNSSAFSSNTTETETGLSNFEDAFNKLLERGFHVAPASNQDNHCANWGKSYTNRTGVLIPNGTALSKTSFIDAIKARRVFATMDKTGQIALTANGHVMGERFSNSGVLNLSVGYASTSGKTAASVQIYEGVPKRNGTVTLLASSGTVSTTPAVGEHFYYAKITQNDGKMLWTAPVWVTQSNSQVDTTPPTATASEAGTAGAITLSATASDNVGVARVDFVVDGVIKGSDTSSPYSMTLDSTTLANGSHSLVARAYDAAGNSGASSAVNFSISNASATLNETESNGTIATANVVTNQTTLIGTMGSTTDKDYFKVTLAAGKTLRVDMACPAAFDYDIYLHNASGTTLTSSESATCTESMSYKNTGSSALAVYIRVGAYSGSSSTQTYTLTLSYP</sequence>
<feature type="region of interest" description="Disordered" evidence="1">
    <location>
        <begin position="25"/>
        <end position="56"/>
    </location>
</feature>
<dbReference type="Proteomes" id="UP001180453">
    <property type="component" value="Unassembled WGS sequence"/>
</dbReference>
<gene>
    <name evidence="3" type="ORF">J2X20_005411</name>
</gene>
<dbReference type="PROSITE" id="PS51257">
    <property type="entry name" value="PROKAR_LIPOPROTEIN"/>
    <property type="match status" value="1"/>
</dbReference>
<proteinExistence type="predicted"/>
<dbReference type="SUPFAM" id="SSF89550">
    <property type="entry name" value="PHP domain-like"/>
    <property type="match status" value="1"/>
</dbReference>
<dbReference type="Gene3D" id="2.60.40.10">
    <property type="entry name" value="Immunoglobulins"/>
    <property type="match status" value="1"/>
</dbReference>
<accession>A0ABU1YVH6</accession>
<dbReference type="Pfam" id="PF17957">
    <property type="entry name" value="Big_7"/>
    <property type="match status" value="1"/>
</dbReference>
<evidence type="ECO:0000256" key="2">
    <source>
        <dbReference type="SAM" id="SignalP"/>
    </source>
</evidence>
<dbReference type="RefSeq" id="WP_310272376.1">
    <property type="nucleotide sequence ID" value="NZ_JAVDXU010000005.1"/>
</dbReference>
<protein>
    <recommendedName>
        <fullName evidence="5">Carbohydrate-binding protein CenC</fullName>
    </recommendedName>
</protein>
<evidence type="ECO:0000256" key="1">
    <source>
        <dbReference type="SAM" id="MobiDB-lite"/>
    </source>
</evidence>
<feature type="chain" id="PRO_5047375609" description="Carbohydrate-binding protein CenC" evidence="2">
    <location>
        <begin position="25"/>
        <end position="803"/>
    </location>
</feature>
<reference evidence="3 4" key="1">
    <citation type="submission" date="2023-07" db="EMBL/GenBank/DDBJ databases">
        <title>Sorghum-associated microbial communities from plants grown in Nebraska, USA.</title>
        <authorList>
            <person name="Schachtman D."/>
        </authorList>
    </citation>
    <scope>NUCLEOTIDE SEQUENCE [LARGE SCALE GENOMIC DNA]</scope>
    <source>
        <strain evidence="3 4">BE314</strain>
    </source>
</reference>
<comment type="caution">
    <text evidence="3">The sequence shown here is derived from an EMBL/GenBank/DDBJ whole genome shotgun (WGS) entry which is preliminary data.</text>
</comment>
<name>A0ABU1YVH6_ROSSA</name>
<keyword evidence="4" id="KW-1185">Reference proteome</keyword>
<organism evidence="3 4">
    <name type="scientific">Roseateles saccharophilus</name>
    <name type="common">Pseudomonas saccharophila</name>
    <dbReference type="NCBI Taxonomy" id="304"/>
    <lineage>
        <taxon>Bacteria</taxon>
        <taxon>Pseudomonadati</taxon>
        <taxon>Pseudomonadota</taxon>
        <taxon>Betaproteobacteria</taxon>
        <taxon>Burkholderiales</taxon>
        <taxon>Sphaerotilaceae</taxon>
        <taxon>Roseateles</taxon>
    </lineage>
</organism>
<dbReference type="SUPFAM" id="SSF89260">
    <property type="entry name" value="Collagen-binding domain"/>
    <property type="match status" value="1"/>
</dbReference>
<dbReference type="InterPro" id="IPR016195">
    <property type="entry name" value="Pol/histidinol_Pase-like"/>
</dbReference>
<evidence type="ECO:0000313" key="3">
    <source>
        <dbReference type="EMBL" id="MDR7272728.1"/>
    </source>
</evidence>
<keyword evidence="2" id="KW-0732">Signal</keyword>
<evidence type="ECO:0008006" key="5">
    <source>
        <dbReference type="Google" id="ProtNLM"/>
    </source>
</evidence>
<feature type="signal peptide" evidence="2">
    <location>
        <begin position="1"/>
        <end position="24"/>
    </location>
</feature>
<dbReference type="Gene3D" id="2.60.120.380">
    <property type="match status" value="1"/>
</dbReference>
<dbReference type="NCBIfam" id="NF038032">
    <property type="entry name" value="CehA_McbA_metalo"/>
    <property type="match status" value="1"/>
</dbReference>
<dbReference type="Gene3D" id="3.20.20.140">
    <property type="entry name" value="Metal-dependent hydrolases"/>
    <property type="match status" value="1"/>
</dbReference>